<proteinExistence type="predicted"/>
<evidence type="ECO:0000256" key="2">
    <source>
        <dbReference type="ARBA" id="ARBA00022692"/>
    </source>
</evidence>
<protein>
    <submittedName>
        <fullName evidence="9">Methyl-accepting chemotaxis protein</fullName>
    </submittedName>
</protein>
<dbReference type="Gene3D" id="1.10.287.950">
    <property type="entry name" value="Methyl-accepting chemotaxis protein"/>
    <property type="match status" value="1"/>
</dbReference>
<evidence type="ECO:0000259" key="8">
    <source>
        <dbReference type="PROSITE" id="PS50111"/>
    </source>
</evidence>
<dbReference type="GO" id="GO:0007165">
    <property type="term" value="P:signal transduction"/>
    <property type="evidence" value="ECO:0007669"/>
    <property type="project" value="UniProtKB-KW"/>
</dbReference>
<dbReference type="Proteomes" id="UP001212189">
    <property type="component" value="Chromosome"/>
</dbReference>
<keyword evidence="10" id="KW-1185">Reference proteome</keyword>
<accession>A0AAF0AMG1</accession>
<feature type="domain" description="Methyl-accepting transducer" evidence="8">
    <location>
        <begin position="66"/>
        <end position="259"/>
    </location>
</feature>
<dbReference type="Pfam" id="PF00015">
    <property type="entry name" value="MCPsignal"/>
    <property type="match status" value="1"/>
</dbReference>
<keyword evidence="5 6" id="KW-0807">Transducer</keyword>
<feature type="coiled-coil region" evidence="7">
    <location>
        <begin position="7"/>
        <end position="50"/>
    </location>
</feature>
<dbReference type="GO" id="GO:0006935">
    <property type="term" value="P:chemotaxis"/>
    <property type="evidence" value="ECO:0007669"/>
    <property type="project" value="UniProtKB-ARBA"/>
</dbReference>
<dbReference type="PANTHER" id="PTHR32089:SF112">
    <property type="entry name" value="LYSOZYME-LIKE PROTEIN-RELATED"/>
    <property type="match status" value="1"/>
</dbReference>
<evidence type="ECO:0000256" key="7">
    <source>
        <dbReference type="SAM" id="Coils"/>
    </source>
</evidence>
<dbReference type="EMBL" id="CP114976">
    <property type="protein sequence ID" value="WBE26503.1"/>
    <property type="molecule type" value="Genomic_DNA"/>
</dbReference>
<gene>
    <name evidence="9" type="ORF">O6P33_06725</name>
</gene>
<sequence length="366" mass="41220">MWFKWKKKALQLQQKNISLEAENTQQRAHIQQLQEALARSQSSAASHQQQLQFNRGVSSNLIRFGSSIAHLGDSFEYLAEQMEHNKQHAQTVAHATTTNQDNFTELQSKALAMESGLLETTDKIDTLALHTQEINGIVDLISGIASQTNLLALNAAIEAARAGDAGRGFAVVASEIRHLAERTALATTDIVHKINEIQTETKQAHDYIQSQGQLAQDFNDTTQQAVSAMRGLHSLAQRMRKDIDRSALRAGIELANLDELSLKFIVYNHLLEQEPTSVPQLPTDHECRFGRWYYHNHNRSLHNIADFQRIERPHSNVHEQGQHAMQAYQQGALEDAVQHLQNMEVANLEVMQVVTAVLEHLEQQQD</sequence>
<evidence type="ECO:0000256" key="6">
    <source>
        <dbReference type="PROSITE-ProRule" id="PRU00284"/>
    </source>
</evidence>
<evidence type="ECO:0000256" key="3">
    <source>
        <dbReference type="ARBA" id="ARBA00022989"/>
    </source>
</evidence>
<dbReference type="Pfam" id="PF13682">
    <property type="entry name" value="CZB"/>
    <property type="match status" value="1"/>
</dbReference>
<dbReference type="KEGG" id="dce:O6P33_06725"/>
<dbReference type="SUPFAM" id="SSF58104">
    <property type="entry name" value="Methyl-accepting chemotaxis protein (MCP) signaling domain"/>
    <property type="match status" value="1"/>
</dbReference>
<comment type="subcellular location">
    <subcellularLocation>
        <location evidence="1">Membrane</location>
    </subcellularLocation>
</comment>
<keyword evidence="4" id="KW-0472">Membrane</keyword>
<keyword evidence="7" id="KW-0175">Coiled coil</keyword>
<dbReference type="InterPro" id="IPR025991">
    <property type="entry name" value="Chemoreceptor_zinc-bind_dom"/>
</dbReference>
<evidence type="ECO:0000256" key="1">
    <source>
        <dbReference type="ARBA" id="ARBA00004370"/>
    </source>
</evidence>
<dbReference type="InterPro" id="IPR004089">
    <property type="entry name" value="MCPsignal_dom"/>
</dbReference>
<dbReference type="AlphaFoldDB" id="A0AAF0AMG1"/>
<name>A0AAF0AMG1_9GAMM</name>
<evidence type="ECO:0000256" key="5">
    <source>
        <dbReference type="ARBA" id="ARBA00023224"/>
    </source>
</evidence>
<dbReference type="PROSITE" id="PS50111">
    <property type="entry name" value="CHEMOTAXIS_TRANSDUC_2"/>
    <property type="match status" value="1"/>
</dbReference>
<dbReference type="GO" id="GO:0016020">
    <property type="term" value="C:membrane"/>
    <property type="evidence" value="ECO:0007669"/>
    <property type="project" value="UniProtKB-SubCell"/>
</dbReference>
<dbReference type="Gene3D" id="1.20.120.30">
    <property type="entry name" value="Aspartate receptor, ligand-binding domain"/>
    <property type="match status" value="1"/>
</dbReference>
<evidence type="ECO:0000313" key="9">
    <source>
        <dbReference type="EMBL" id="WBE26503.1"/>
    </source>
</evidence>
<dbReference type="SMART" id="SM00283">
    <property type="entry name" value="MA"/>
    <property type="match status" value="1"/>
</dbReference>
<dbReference type="RefSeq" id="WP_269819425.1">
    <property type="nucleotide sequence ID" value="NZ_CP114976.1"/>
</dbReference>
<keyword evidence="3" id="KW-1133">Transmembrane helix</keyword>
<evidence type="ECO:0000256" key="4">
    <source>
        <dbReference type="ARBA" id="ARBA00023136"/>
    </source>
</evidence>
<evidence type="ECO:0000313" key="10">
    <source>
        <dbReference type="Proteomes" id="UP001212189"/>
    </source>
</evidence>
<dbReference type="PANTHER" id="PTHR32089">
    <property type="entry name" value="METHYL-ACCEPTING CHEMOTAXIS PROTEIN MCPB"/>
    <property type="match status" value="1"/>
</dbReference>
<keyword evidence="2" id="KW-0812">Transmembrane</keyword>
<reference evidence="9 10" key="1">
    <citation type="submission" date="2022-12" db="EMBL/GenBank/DDBJ databases">
        <title>Coexistence and Characterization of a Novel Tigecycline Resistance gene tet(X) variant and blaNDM-1 in a Pseudomonas caeni Isolate of Chicken Origin.</title>
        <authorList>
            <person name="Lu X."/>
            <person name="Zhang L."/>
            <person name="Li R."/>
            <person name="Wang Z."/>
        </authorList>
    </citation>
    <scope>NUCLEOTIDE SEQUENCE [LARGE SCALE GENOMIC DNA]</scope>
    <source>
        <strain evidence="9 10">CE14</strain>
    </source>
</reference>
<organism evidence="9 10">
    <name type="scientific">Denitrificimonas caeni</name>
    <dbReference type="NCBI Taxonomy" id="521720"/>
    <lineage>
        <taxon>Bacteria</taxon>
        <taxon>Pseudomonadati</taxon>
        <taxon>Pseudomonadota</taxon>
        <taxon>Gammaproteobacteria</taxon>
        <taxon>Pseudomonadales</taxon>
        <taxon>Pseudomonadaceae</taxon>
        <taxon>Denitrificimonas</taxon>
    </lineage>
</organism>